<dbReference type="GO" id="GO:0008270">
    <property type="term" value="F:zinc ion binding"/>
    <property type="evidence" value="ECO:0007669"/>
    <property type="project" value="InterPro"/>
</dbReference>
<keyword evidence="4" id="KW-0804">Transcription</keyword>
<dbReference type="InterPro" id="IPR036864">
    <property type="entry name" value="Zn2-C6_fun-type_DNA-bd_sf"/>
</dbReference>
<dbReference type="PROSITE" id="PS50048">
    <property type="entry name" value="ZN2_CY6_FUNGAL_2"/>
    <property type="match status" value="1"/>
</dbReference>
<sequence>MPPEPRSSQHQRRRKISLACEPCRERKSRCDGAKPICSTCRRRSLQLHQCVYTVENARTASNEAYIQALHDRIQRLERACTENGIPTPPLDSVPESLGGESPPISDPRRGLAAADPSGPALVSSRPRQVFSSLSTPPSGSKPQVRTASLSNILSPAASGGPGAGPASDSLDATESATTITGMGTVSAEHVDVSRAFDEATNEFYGSSSAASFMKEAYKGVITPRSRTSGHRLQGGEGEEEEEEEMRASTGLVPPPLPPPPFRFDSSRHPAQPQGPSVLVGMGGLIGTEAATKFVLPPRNFADYLLGKFFERVYWLYPFFHKGTFMRGYESLWRSSKENSEAEAEARAQGQIGSGPGLGLGSGPGADAGSIVFHAALNTIFAIGCQFSDFAGGAKEKVAAVETFFNRGKSFVGLDLIDMGNLGVVQSLLLMTLFLQGTPFPSRCWNSVGVACRLAQGLGLHTESGRGSGRSGLEREIRRRTWHGCVVLDMIVSMTYGRPTMTAHLHGLNLPSTLELDHEEEEQEQEQGETNGRSLGQEIPSKICFYVEYIRQCRILGEILNSIYHSSSHGGPNPGDDSFRSHGLDAILELDAKLSRYEDELNPIMSWRTPSDISGLSEGRRNIIVTQRAVLHGSFLYLRLMLHRPILTQLCSTTESKSSQERNSPIKAGFGGANRILYTSFAAECAKICLGAAMDLIDLVHSTYQTNNTGGWWWDALYAFTGGLAVIVGYLSPSLLASLDRHRLERSWMMCQEILGHFASFSISAHRSLKLLQKVHGDVMSHVSGRAAEDKARESQRQAPGGITVTHSHTHTHTHVEGHNNSIIHRGEEANGPGSSSVVHGQLATLDLANFQWQFPQDGGGGELDMTGAASLFPWDPSMDFFAGGLQAVEFMP</sequence>
<evidence type="ECO:0000256" key="3">
    <source>
        <dbReference type="ARBA" id="ARBA00023125"/>
    </source>
</evidence>
<evidence type="ECO:0000313" key="8">
    <source>
        <dbReference type="EMBL" id="KAK4463500.1"/>
    </source>
</evidence>
<dbReference type="SMART" id="SM00906">
    <property type="entry name" value="Fungal_trans"/>
    <property type="match status" value="1"/>
</dbReference>
<comment type="caution">
    <text evidence="8">The sequence shown here is derived from an EMBL/GenBank/DDBJ whole genome shotgun (WGS) entry which is preliminary data.</text>
</comment>
<feature type="region of interest" description="Disordered" evidence="6">
    <location>
        <begin position="82"/>
        <end position="146"/>
    </location>
</feature>
<dbReference type="CDD" id="cd00067">
    <property type="entry name" value="GAL4"/>
    <property type="match status" value="1"/>
</dbReference>
<dbReference type="GO" id="GO:0006351">
    <property type="term" value="P:DNA-templated transcription"/>
    <property type="evidence" value="ECO:0007669"/>
    <property type="project" value="InterPro"/>
</dbReference>
<dbReference type="PANTHER" id="PTHR47424">
    <property type="entry name" value="REGULATORY PROTEIN GAL4"/>
    <property type="match status" value="1"/>
</dbReference>
<dbReference type="InterPro" id="IPR051127">
    <property type="entry name" value="Fungal_SecMet_Regulators"/>
</dbReference>
<evidence type="ECO:0000256" key="2">
    <source>
        <dbReference type="ARBA" id="ARBA00023015"/>
    </source>
</evidence>
<evidence type="ECO:0000256" key="1">
    <source>
        <dbReference type="ARBA" id="ARBA00022723"/>
    </source>
</evidence>
<proteinExistence type="predicted"/>
<keyword evidence="3" id="KW-0238">DNA-binding</keyword>
<dbReference type="CDD" id="cd12148">
    <property type="entry name" value="fungal_TF_MHR"/>
    <property type="match status" value="1"/>
</dbReference>
<protein>
    <submittedName>
        <fullName evidence="8">Fungal-specific transcription factor domain-containing protein</fullName>
    </submittedName>
</protein>
<evidence type="ECO:0000256" key="6">
    <source>
        <dbReference type="SAM" id="MobiDB-lite"/>
    </source>
</evidence>
<reference evidence="8" key="1">
    <citation type="journal article" date="2023" name="Mol. Phylogenet. Evol.">
        <title>Genome-scale phylogeny and comparative genomics of the fungal order Sordariales.</title>
        <authorList>
            <person name="Hensen N."/>
            <person name="Bonometti L."/>
            <person name="Westerberg I."/>
            <person name="Brannstrom I.O."/>
            <person name="Guillou S."/>
            <person name="Cros-Aarteil S."/>
            <person name="Calhoun S."/>
            <person name="Haridas S."/>
            <person name="Kuo A."/>
            <person name="Mondo S."/>
            <person name="Pangilinan J."/>
            <person name="Riley R."/>
            <person name="LaButti K."/>
            <person name="Andreopoulos B."/>
            <person name="Lipzen A."/>
            <person name="Chen C."/>
            <person name="Yan M."/>
            <person name="Daum C."/>
            <person name="Ng V."/>
            <person name="Clum A."/>
            <person name="Steindorff A."/>
            <person name="Ohm R.A."/>
            <person name="Martin F."/>
            <person name="Silar P."/>
            <person name="Natvig D.O."/>
            <person name="Lalanne C."/>
            <person name="Gautier V."/>
            <person name="Ament-Velasquez S.L."/>
            <person name="Kruys A."/>
            <person name="Hutchinson M.I."/>
            <person name="Powell A.J."/>
            <person name="Barry K."/>
            <person name="Miller A.N."/>
            <person name="Grigoriev I.V."/>
            <person name="Debuchy R."/>
            <person name="Gladieux P."/>
            <person name="Hiltunen Thoren M."/>
            <person name="Johannesson H."/>
        </authorList>
    </citation>
    <scope>NUCLEOTIDE SEQUENCE</scope>
    <source>
        <strain evidence="8">PSN324</strain>
    </source>
</reference>
<feature type="domain" description="Zn(2)-C6 fungal-type" evidence="7">
    <location>
        <begin position="19"/>
        <end position="52"/>
    </location>
</feature>
<feature type="region of interest" description="Disordered" evidence="6">
    <location>
        <begin position="152"/>
        <end position="171"/>
    </location>
</feature>
<dbReference type="GO" id="GO:0000435">
    <property type="term" value="P:positive regulation of transcription from RNA polymerase II promoter by galactose"/>
    <property type="evidence" value="ECO:0007669"/>
    <property type="project" value="TreeGrafter"/>
</dbReference>
<dbReference type="EMBL" id="MU864958">
    <property type="protein sequence ID" value="KAK4463500.1"/>
    <property type="molecule type" value="Genomic_DNA"/>
</dbReference>
<name>A0AAV9HU61_9PEZI</name>
<evidence type="ECO:0000313" key="9">
    <source>
        <dbReference type="Proteomes" id="UP001321749"/>
    </source>
</evidence>
<dbReference type="PANTHER" id="PTHR47424:SF3">
    <property type="entry name" value="REGULATORY PROTEIN GAL4"/>
    <property type="match status" value="1"/>
</dbReference>
<dbReference type="InterPro" id="IPR001138">
    <property type="entry name" value="Zn2Cys6_DnaBD"/>
</dbReference>
<accession>A0AAV9HU61</accession>
<keyword evidence="5" id="KW-0539">Nucleus</keyword>
<keyword evidence="1" id="KW-0479">Metal-binding</keyword>
<dbReference type="Proteomes" id="UP001321749">
    <property type="component" value="Unassembled WGS sequence"/>
</dbReference>
<keyword evidence="9" id="KW-1185">Reference proteome</keyword>
<dbReference type="AlphaFoldDB" id="A0AAV9HU61"/>
<dbReference type="SUPFAM" id="SSF57701">
    <property type="entry name" value="Zn2/Cys6 DNA-binding domain"/>
    <property type="match status" value="1"/>
</dbReference>
<keyword evidence="2" id="KW-0805">Transcription regulation</keyword>
<evidence type="ECO:0000256" key="5">
    <source>
        <dbReference type="ARBA" id="ARBA00023242"/>
    </source>
</evidence>
<dbReference type="GO" id="GO:0005634">
    <property type="term" value="C:nucleus"/>
    <property type="evidence" value="ECO:0007669"/>
    <property type="project" value="TreeGrafter"/>
</dbReference>
<reference evidence="8" key="2">
    <citation type="submission" date="2023-06" db="EMBL/GenBank/DDBJ databases">
        <authorList>
            <consortium name="Lawrence Berkeley National Laboratory"/>
            <person name="Mondo S.J."/>
            <person name="Hensen N."/>
            <person name="Bonometti L."/>
            <person name="Westerberg I."/>
            <person name="Brannstrom I.O."/>
            <person name="Guillou S."/>
            <person name="Cros-Aarteil S."/>
            <person name="Calhoun S."/>
            <person name="Haridas S."/>
            <person name="Kuo A."/>
            <person name="Pangilinan J."/>
            <person name="Riley R."/>
            <person name="Labutti K."/>
            <person name="Andreopoulos B."/>
            <person name="Lipzen A."/>
            <person name="Chen C."/>
            <person name="Yanf M."/>
            <person name="Daum C."/>
            <person name="Ng V."/>
            <person name="Clum A."/>
            <person name="Steindorff A."/>
            <person name="Ohm R."/>
            <person name="Martin F."/>
            <person name="Silar P."/>
            <person name="Natvig D."/>
            <person name="Lalanne C."/>
            <person name="Gautier V."/>
            <person name="Ament-Velasquez S.L."/>
            <person name="Kruys A."/>
            <person name="Hutchinson M.I."/>
            <person name="Powell A.J."/>
            <person name="Barry K."/>
            <person name="Miller A.N."/>
            <person name="Grigoriev I.V."/>
            <person name="Debuchy R."/>
            <person name="Gladieux P."/>
            <person name="Thoren M.H."/>
            <person name="Johannesson H."/>
        </authorList>
    </citation>
    <scope>NUCLEOTIDE SEQUENCE</scope>
    <source>
        <strain evidence="8">PSN324</strain>
    </source>
</reference>
<dbReference type="InterPro" id="IPR007219">
    <property type="entry name" value="XnlR_reg_dom"/>
</dbReference>
<dbReference type="GO" id="GO:0000978">
    <property type="term" value="F:RNA polymerase II cis-regulatory region sequence-specific DNA binding"/>
    <property type="evidence" value="ECO:0007669"/>
    <property type="project" value="TreeGrafter"/>
</dbReference>
<dbReference type="SMART" id="SM00066">
    <property type="entry name" value="GAL4"/>
    <property type="match status" value="1"/>
</dbReference>
<feature type="region of interest" description="Disordered" evidence="6">
    <location>
        <begin position="224"/>
        <end position="256"/>
    </location>
</feature>
<dbReference type="Gene3D" id="4.10.240.10">
    <property type="entry name" value="Zn(2)-C6 fungal-type DNA-binding domain"/>
    <property type="match status" value="1"/>
</dbReference>
<organism evidence="8 9">
    <name type="scientific">Cladorrhinum samala</name>
    <dbReference type="NCBI Taxonomy" id="585594"/>
    <lineage>
        <taxon>Eukaryota</taxon>
        <taxon>Fungi</taxon>
        <taxon>Dikarya</taxon>
        <taxon>Ascomycota</taxon>
        <taxon>Pezizomycotina</taxon>
        <taxon>Sordariomycetes</taxon>
        <taxon>Sordariomycetidae</taxon>
        <taxon>Sordariales</taxon>
        <taxon>Podosporaceae</taxon>
        <taxon>Cladorrhinum</taxon>
    </lineage>
</organism>
<feature type="compositionally biased region" description="Polar residues" evidence="6">
    <location>
        <begin position="125"/>
        <end position="146"/>
    </location>
</feature>
<evidence type="ECO:0000256" key="4">
    <source>
        <dbReference type="ARBA" id="ARBA00023163"/>
    </source>
</evidence>
<dbReference type="GO" id="GO:0000981">
    <property type="term" value="F:DNA-binding transcription factor activity, RNA polymerase II-specific"/>
    <property type="evidence" value="ECO:0007669"/>
    <property type="project" value="InterPro"/>
</dbReference>
<gene>
    <name evidence="8" type="ORF">QBC42DRAFT_304743</name>
</gene>
<dbReference type="Pfam" id="PF04082">
    <property type="entry name" value="Fungal_trans"/>
    <property type="match status" value="1"/>
</dbReference>
<dbReference type="Pfam" id="PF00172">
    <property type="entry name" value="Zn_clus"/>
    <property type="match status" value="1"/>
</dbReference>
<evidence type="ECO:0000259" key="7">
    <source>
        <dbReference type="PROSITE" id="PS50048"/>
    </source>
</evidence>